<evidence type="ECO:0000256" key="3">
    <source>
        <dbReference type="ARBA" id="ARBA00022777"/>
    </source>
</evidence>
<keyword evidence="1" id="KW-0808">Transferase</keyword>
<dbReference type="GO" id="GO:0004788">
    <property type="term" value="F:thiamine diphosphokinase activity"/>
    <property type="evidence" value="ECO:0007669"/>
    <property type="project" value="InterPro"/>
</dbReference>
<keyword evidence="3" id="KW-0418">Kinase</keyword>
<dbReference type="SUPFAM" id="SSF63999">
    <property type="entry name" value="Thiamin pyrophosphokinase, catalytic domain"/>
    <property type="match status" value="1"/>
</dbReference>
<proteinExistence type="predicted"/>
<dbReference type="InterPro" id="IPR036759">
    <property type="entry name" value="TPK_catalytic_sf"/>
</dbReference>
<dbReference type="InterPro" id="IPR007371">
    <property type="entry name" value="TPK_catalytic"/>
</dbReference>
<accession>A0A9W7GT32</accession>
<comment type="caution">
    <text evidence="6">The sequence shown here is derived from an EMBL/GenBank/DDBJ whole genome shotgun (WGS) entry which is preliminary data.</text>
</comment>
<organism evidence="6 7">
    <name type="scientific">Hibiscus trionum</name>
    <name type="common">Flower of an hour</name>
    <dbReference type="NCBI Taxonomy" id="183268"/>
    <lineage>
        <taxon>Eukaryota</taxon>
        <taxon>Viridiplantae</taxon>
        <taxon>Streptophyta</taxon>
        <taxon>Embryophyta</taxon>
        <taxon>Tracheophyta</taxon>
        <taxon>Spermatophyta</taxon>
        <taxon>Magnoliopsida</taxon>
        <taxon>eudicotyledons</taxon>
        <taxon>Gunneridae</taxon>
        <taxon>Pentapetalae</taxon>
        <taxon>rosids</taxon>
        <taxon>malvids</taxon>
        <taxon>Malvales</taxon>
        <taxon>Malvaceae</taxon>
        <taxon>Malvoideae</taxon>
        <taxon>Hibiscus</taxon>
    </lineage>
</organism>
<keyword evidence="7" id="KW-1185">Reference proteome</keyword>
<evidence type="ECO:0000256" key="4">
    <source>
        <dbReference type="ARBA" id="ARBA00022840"/>
    </source>
</evidence>
<evidence type="ECO:0000313" key="6">
    <source>
        <dbReference type="EMBL" id="GMI63490.1"/>
    </source>
</evidence>
<dbReference type="AlphaFoldDB" id="A0A9W7GT32"/>
<evidence type="ECO:0000259" key="5">
    <source>
        <dbReference type="Pfam" id="PF04263"/>
    </source>
</evidence>
<dbReference type="PANTHER" id="PTHR13622:SF8">
    <property type="entry name" value="THIAMIN PYROPHOSPHOKINASE 1"/>
    <property type="match status" value="1"/>
</dbReference>
<evidence type="ECO:0000256" key="1">
    <source>
        <dbReference type="ARBA" id="ARBA00022679"/>
    </source>
</evidence>
<evidence type="ECO:0000313" key="7">
    <source>
        <dbReference type="Proteomes" id="UP001165190"/>
    </source>
</evidence>
<evidence type="ECO:0000256" key="2">
    <source>
        <dbReference type="ARBA" id="ARBA00022741"/>
    </source>
</evidence>
<reference evidence="6" key="1">
    <citation type="submission" date="2023-05" db="EMBL/GenBank/DDBJ databases">
        <title>Genome and transcriptome analyses reveal genes involved in the formation of fine ridges on petal epidermal cells in Hibiscus trionum.</title>
        <authorList>
            <person name="Koshimizu S."/>
            <person name="Masuda S."/>
            <person name="Ishii T."/>
            <person name="Shirasu K."/>
            <person name="Hoshino A."/>
            <person name="Arita M."/>
        </authorList>
    </citation>
    <scope>NUCLEOTIDE SEQUENCE</scope>
    <source>
        <strain evidence="6">Hamamatsu line</strain>
    </source>
</reference>
<keyword evidence="4" id="KW-0067">ATP-binding</keyword>
<gene>
    <name evidence="6" type="ORF">HRI_000018200</name>
</gene>
<feature type="domain" description="Thiamin pyrophosphokinase catalytic" evidence="5">
    <location>
        <begin position="40"/>
        <end position="93"/>
    </location>
</feature>
<protein>
    <submittedName>
        <fullName evidence="6">Thiamin pyrophosphokinase1</fullName>
    </submittedName>
</protein>
<sequence length="96" mass="10948">MDIMHHSSTFPLPTIPENQRPSLTYALVVLNHNLPGFAPLLWKAAQLRLCADSGANRVYDEIPLLFSREDASDVRRRYKPDIIKGDLDSVTPRFWA</sequence>
<dbReference type="EMBL" id="BSYR01000001">
    <property type="protein sequence ID" value="GMI63490.1"/>
    <property type="molecule type" value="Genomic_DNA"/>
</dbReference>
<name>A0A9W7GT32_HIBTR</name>
<dbReference type="OrthoDB" id="25149at2759"/>
<dbReference type="Gene3D" id="3.40.50.10240">
    <property type="entry name" value="Thiamin pyrophosphokinase, catalytic domain"/>
    <property type="match status" value="1"/>
</dbReference>
<dbReference type="GO" id="GO:0016301">
    <property type="term" value="F:kinase activity"/>
    <property type="evidence" value="ECO:0007669"/>
    <property type="project" value="UniProtKB-KW"/>
</dbReference>
<dbReference type="Proteomes" id="UP001165190">
    <property type="component" value="Unassembled WGS sequence"/>
</dbReference>
<dbReference type="GO" id="GO:0009229">
    <property type="term" value="P:thiamine diphosphate biosynthetic process"/>
    <property type="evidence" value="ECO:0007669"/>
    <property type="project" value="InterPro"/>
</dbReference>
<dbReference type="Pfam" id="PF04263">
    <property type="entry name" value="TPK_catalytic"/>
    <property type="match status" value="1"/>
</dbReference>
<dbReference type="GO" id="GO:0005524">
    <property type="term" value="F:ATP binding"/>
    <property type="evidence" value="ECO:0007669"/>
    <property type="project" value="UniProtKB-KW"/>
</dbReference>
<keyword evidence="2" id="KW-0547">Nucleotide-binding</keyword>
<dbReference type="PANTHER" id="PTHR13622">
    <property type="entry name" value="THIAMIN PYROPHOSPHOKINASE"/>
    <property type="match status" value="1"/>
</dbReference>